<sequence>MYHITFDMDDTLTATHAFIRTNLNPTSPEIAKEMESCDRDGHAYVLASPALQNDIYEQILRPERFMLDCAMASWLSNHVGEFRALIKELKDLGHTFSICTHRGWSDTGFSKTIRWLSKHDLELFEDIHCLNSEEHPCKLTYLQGIYGDRFIIVDDNPYHGINRQKELDYHGNVLQCVGEHLVNNYVHFTRFSSFPEFKDFLYEKLGMLNESV</sequence>
<evidence type="ECO:0000313" key="1">
    <source>
        <dbReference type="EMBL" id="BAW98248.1"/>
    </source>
</evidence>
<keyword evidence="2" id="KW-1185">Reference proteome</keyword>
<dbReference type="RefSeq" id="YP_009599326.1">
    <property type="nucleotide sequence ID" value="NC_041916.1"/>
</dbReference>
<dbReference type="Gene3D" id="3.40.50.1000">
    <property type="entry name" value="HAD superfamily/HAD-like"/>
    <property type="match status" value="1"/>
</dbReference>
<name>A0A1Q2U2Q5_9CAUD</name>
<organism evidence="1 2">
    <name type="scientific">Vibrio phage pTD1</name>
    <dbReference type="NCBI Taxonomy" id="1938577"/>
    <lineage>
        <taxon>Viruses</taxon>
        <taxon>Duplodnaviria</taxon>
        <taxon>Heunggongvirae</taxon>
        <taxon>Uroviricota</taxon>
        <taxon>Caudoviricetes</taxon>
        <taxon>Chimalliviridae</taxon>
        <taxon>Gorgonvirinae</taxon>
        <taxon>Tidunavirus</taxon>
        <taxon>Tidunavirus pTD1</taxon>
    </lineage>
</organism>
<protein>
    <submittedName>
        <fullName evidence="1">Uncharacterized protein</fullName>
    </submittedName>
</protein>
<dbReference type="Proteomes" id="UP000221243">
    <property type="component" value="Segment"/>
</dbReference>
<dbReference type="SUPFAM" id="SSF56784">
    <property type="entry name" value="HAD-like"/>
    <property type="match status" value="1"/>
</dbReference>
<reference evidence="1 2" key="1">
    <citation type="submission" date="2017-01" db="EMBL/GenBank/DDBJ databases">
        <title>Complete Genome Sequence of Vibrio Parahaemolyticus Bacteriophage pTD1.</title>
        <authorList>
            <person name="Midorikawa Y."/>
            <person name="Sano M."/>
        </authorList>
    </citation>
    <scope>NUCLEOTIDE SEQUENCE [LARGE SCALE GENOMIC DNA]</scope>
    <source>
        <strain evidence="1">PTD1</strain>
    </source>
</reference>
<dbReference type="InterPro" id="IPR036412">
    <property type="entry name" value="HAD-like_sf"/>
</dbReference>
<dbReference type="EMBL" id="AP017972">
    <property type="protein sequence ID" value="BAW98248.1"/>
    <property type="molecule type" value="Genomic_DNA"/>
</dbReference>
<dbReference type="KEGG" id="vg:40075055"/>
<accession>A0A1Q2U2Q5</accession>
<dbReference type="GeneID" id="40075055"/>
<proteinExistence type="predicted"/>
<dbReference type="InterPro" id="IPR023214">
    <property type="entry name" value="HAD_sf"/>
</dbReference>
<dbReference type="OrthoDB" id="13110at10239"/>
<evidence type="ECO:0000313" key="2">
    <source>
        <dbReference type="Proteomes" id="UP000221243"/>
    </source>
</evidence>